<evidence type="ECO:0000313" key="1">
    <source>
        <dbReference type="EMBL" id="MEN8625221.1"/>
    </source>
</evidence>
<sequence>MNKLIPIILLSLTACQPSKNTIDNVDDAITVHDLYWSGYGNVEPYPFTTEYGHIACSLNEVTYYPDDTINDESQVGLPLNKLAQLRQNESNMKPTVKNAIKPNADLSEAIRMGLDRCKQVQQQLDKLRSESGM</sequence>
<protein>
    <recommendedName>
        <fullName evidence="3">Lipoprotein</fullName>
    </recommendedName>
</protein>
<dbReference type="Proteomes" id="UP001414441">
    <property type="component" value="Unassembled WGS sequence"/>
</dbReference>
<proteinExistence type="predicted"/>
<name>A0ABV0D3H0_9GAMM</name>
<comment type="caution">
    <text evidence="1">The sequence shown here is derived from an EMBL/GenBank/DDBJ whole genome shotgun (WGS) entry which is preliminary data.</text>
</comment>
<dbReference type="PROSITE" id="PS51257">
    <property type="entry name" value="PROKAR_LIPOPROTEIN"/>
    <property type="match status" value="1"/>
</dbReference>
<dbReference type="RefSeq" id="WP_347162563.1">
    <property type="nucleotide sequence ID" value="NZ_JBDLOB010000002.1"/>
</dbReference>
<reference evidence="1 2" key="1">
    <citation type="submission" date="2024-05" db="EMBL/GenBank/DDBJ databases">
        <title>Genome sequencing of Marine Estuary Bacteria, Pseudoalteromonas distincta strain FA, Psychrobacter proteolyticus strain EA, and Shewanella baltica strain CA.</title>
        <authorList>
            <person name="Dieffenbach S.A."/>
            <person name="Maclea K.S."/>
        </authorList>
    </citation>
    <scope>NUCLEOTIDE SEQUENCE [LARGE SCALE GENOMIC DNA]</scope>
    <source>
        <strain evidence="1 2">EA</strain>
    </source>
</reference>
<evidence type="ECO:0008006" key="3">
    <source>
        <dbReference type="Google" id="ProtNLM"/>
    </source>
</evidence>
<keyword evidence="2" id="KW-1185">Reference proteome</keyword>
<dbReference type="EMBL" id="JBDLOB010000002">
    <property type="protein sequence ID" value="MEN8625221.1"/>
    <property type="molecule type" value="Genomic_DNA"/>
</dbReference>
<organism evidence="1 2">
    <name type="scientific">Psychrobacter proteolyticus</name>
    <dbReference type="NCBI Taxonomy" id="147825"/>
    <lineage>
        <taxon>Bacteria</taxon>
        <taxon>Pseudomonadati</taxon>
        <taxon>Pseudomonadota</taxon>
        <taxon>Gammaproteobacteria</taxon>
        <taxon>Moraxellales</taxon>
        <taxon>Moraxellaceae</taxon>
        <taxon>Psychrobacter</taxon>
    </lineage>
</organism>
<accession>A0ABV0D3H0</accession>
<evidence type="ECO:0000313" key="2">
    <source>
        <dbReference type="Proteomes" id="UP001414441"/>
    </source>
</evidence>
<gene>
    <name evidence="1" type="ORF">ABFV72_04275</name>
</gene>